<feature type="transmembrane region" description="Helical" evidence="2">
    <location>
        <begin position="496"/>
        <end position="518"/>
    </location>
</feature>
<gene>
    <name evidence="3" type="ORF">GCM10009727_47280</name>
</gene>
<name>A0ABN2ZS39_9ACTN</name>
<evidence type="ECO:0008006" key="5">
    <source>
        <dbReference type="Google" id="ProtNLM"/>
    </source>
</evidence>
<dbReference type="InterPro" id="IPR027417">
    <property type="entry name" value="P-loop_NTPase"/>
</dbReference>
<evidence type="ECO:0000313" key="3">
    <source>
        <dbReference type="EMBL" id="GAA2146178.1"/>
    </source>
</evidence>
<feature type="compositionally biased region" description="Polar residues" evidence="1">
    <location>
        <begin position="1"/>
        <end position="13"/>
    </location>
</feature>
<accession>A0ABN2ZS39</accession>
<protein>
    <recommendedName>
        <fullName evidence="5">ABC transporter</fullName>
    </recommendedName>
</protein>
<dbReference type="PANTHER" id="PTHR42698:SF1">
    <property type="entry name" value="GTPASE ERA, MITOCHONDRIAL"/>
    <property type="match status" value="1"/>
</dbReference>
<evidence type="ECO:0000256" key="2">
    <source>
        <dbReference type="SAM" id="Phobius"/>
    </source>
</evidence>
<dbReference type="PANTHER" id="PTHR42698">
    <property type="entry name" value="GTPASE ERA"/>
    <property type="match status" value="1"/>
</dbReference>
<dbReference type="RefSeq" id="WP_344270877.1">
    <property type="nucleotide sequence ID" value="NZ_BAAAMR010000043.1"/>
</dbReference>
<keyword evidence="2" id="KW-1133">Transmembrane helix</keyword>
<feature type="region of interest" description="Disordered" evidence="1">
    <location>
        <begin position="1"/>
        <end position="42"/>
    </location>
</feature>
<comment type="caution">
    <text evidence="3">The sequence shown here is derived from an EMBL/GenBank/DDBJ whole genome shotgun (WGS) entry which is preliminary data.</text>
</comment>
<organism evidence="3 4">
    <name type="scientific">Actinomadura napierensis</name>
    <dbReference type="NCBI Taxonomy" id="267854"/>
    <lineage>
        <taxon>Bacteria</taxon>
        <taxon>Bacillati</taxon>
        <taxon>Actinomycetota</taxon>
        <taxon>Actinomycetes</taxon>
        <taxon>Streptosporangiales</taxon>
        <taxon>Thermomonosporaceae</taxon>
        <taxon>Actinomadura</taxon>
    </lineage>
</organism>
<keyword evidence="4" id="KW-1185">Reference proteome</keyword>
<keyword evidence="2" id="KW-0472">Membrane</keyword>
<evidence type="ECO:0000313" key="4">
    <source>
        <dbReference type="Proteomes" id="UP001501020"/>
    </source>
</evidence>
<keyword evidence="2" id="KW-0812">Transmembrane</keyword>
<dbReference type="Proteomes" id="UP001501020">
    <property type="component" value="Unassembled WGS sequence"/>
</dbReference>
<evidence type="ECO:0000256" key="1">
    <source>
        <dbReference type="SAM" id="MobiDB-lite"/>
    </source>
</evidence>
<dbReference type="EMBL" id="BAAAMR010000043">
    <property type="protein sequence ID" value="GAA2146178.1"/>
    <property type="molecule type" value="Genomic_DNA"/>
</dbReference>
<proteinExistence type="predicted"/>
<reference evidence="3 4" key="1">
    <citation type="journal article" date="2019" name="Int. J. Syst. Evol. Microbiol.">
        <title>The Global Catalogue of Microorganisms (GCM) 10K type strain sequencing project: providing services to taxonomists for standard genome sequencing and annotation.</title>
        <authorList>
            <consortium name="The Broad Institute Genomics Platform"/>
            <consortium name="The Broad Institute Genome Sequencing Center for Infectious Disease"/>
            <person name="Wu L."/>
            <person name="Ma J."/>
        </authorList>
    </citation>
    <scope>NUCLEOTIDE SEQUENCE [LARGE SCALE GENOMIC DNA]</scope>
    <source>
        <strain evidence="3 4">JCM 13850</strain>
    </source>
</reference>
<sequence>MTTSALPAGSPTSPGGIPVPPRDASGEHPAAQAGPPPAEPAAPALTDRLNGLDRLVQAGTGRLDRPLLEDAGALLDRAGQRLRLSGEHTVVTLAGGTGSGKSSLFNAICGLELSPTGMRRPMTSKAHACVWGLDGAGPLLDWLDVDKRHRYARASALDLERADSSLQGLVLLDLPDHDSIQAMHRAEVDRFVTIADLLVWVVDPQKYADAALHRNYIVPFARHTGVTLIVLNQVDRLAPDEIDDCVADLRRLLEAEGLAEPRIVTTSAVADDGVHGFRDVLVDTVAARRARSERLAADVDRIAERFAEHRFAAEPPTTVDDDRRTELVQALTDAAGAPAVAEAMESAYELRAADFVGWPVSALITRLRSDPLRRMRLTELREELRNAFTGPIGAQQGDVDNAVAGVTDGITGELPVHWARSVRAAARSQAADIPEALGESLKEALPTFNQVPRWWWLVKTWQYFLVLVAALSVIWIGVLVAYGVLKVGGDDPGGFIGQAGLIPYVAVLVVCTLGMGWLTSSACRNLVALSSAKHGDKMEEHMREGIERVARDKVIEPVATDLRVYAGFRNDVDVAMGRPPA</sequence>
<dbReference type="InterPro" id="IPR005662">
    <property type="entry name" value="GTPase_Era-like"/>
</dbReference>
<feature type="transmembrane region" description="Helical" evidence="2">
    <location>
        <begin position="463"/>
        <end position="484"/>
    </location>
</feature>
<dbReference type="Gene3D" id="3.40.50.300">
    <property type="entry name" value="P-loop containing nucleotide triphosphate hydrolases"/>
    <property type="match status" value="1"/>
</dbReference>
<dbReference type="SUPFAM" id="SSF52540">
    <property type="entry name" value="P-loop containing nucleoside triphosphate hydrolases"/>
    <property type="match status" value="1"/>
</dbReference>